<accession>A0AA35LKI5</accession>
<protein>
    <submittedName>
        <fullName evidence="1">Uncharacterized protein</fullName>
    </submittedName>
</protein>
<keyword evidence="2" id="KW-1185">Reference proteome</keyword>
<proteinExistence type="predicted"/>
<name>A0AA35LKI5_9SAUR</name>
<sequence length="133" mass="14471">MNPPHDLPSPTCRPSDIAEPDFPSSLSIGRAGWVEQHPEGTRLGRFALGCAVMLHTNKGIRIGFPLPTPKDVHTAQMEALLASNESFRTGSSSGPLTIDLNYFGDFLFKKSSTILGCPGFLTLTSRIRKRCIT</sequence>
<dbReference type="Proteomes" id="UP001178461">
    <property type="component" value="Chromosome 16"/>
</dbReference>
<organism evidence="1 2">
    <name type="scientific">Podarcis lilfordi</name>
    <name type="common">Lilford's wall lizard</name>
    <dbReference type="NCBI Taxonomy" id="74358"/>
    <lineage>
        <taxon>Eukaryota</taxon>
        <taxon>Metazoa</taxon>
        <taxon>Chordata</taxon>
        <taxon>Craniata</taxon>
        <taxon>Vertebrata</taxon>
        <taxon>Euteleostomi</taxon>
        <taxon>Lepidosauria</taxon>
        <taxon>Squamata</taxon>
        <taxon>Bifurcata</taxon>
        <taxon>Unidentata</taxon>
        <taxon>Episquamata</taxon>
        <taxon>Laterata</taxon>
        <taxon>Lacertibaenia</taxon>
        <taxon>Lacertidae</taxon>
        <taxon>Podarcis</taxon>
    </lineage>
</organism>
<dbReference type="AlphaFoldDB" id="A0AA35LKI5"/>
<evidence type="ECO:0000313" key="2">
    <source>
        <dbReference type="Proteomes" id="UP001178461"/>
    </source>
</evidence>
<evidence type="ECO:0000313" key="1">
    <source>
        <dbReference type="EMBL" id="CAI5797912.1"/>
    </source>
</evidence>
<gene>
    <name evidence="1" type="ORF">PODLI_1B038842</name>
</gene>
<dbReference type="EMBL" id="OX395143">
    <property type="protein sequence ID" value="CAI5797912.1"/>
    <property type="molecule type" value="Genomic_DNA"/>
</dbReference>
<reference evidence="1" key="1">
    <citation type="submission" date="2022-12" db="EMBL/GenBank/DDBJ databases">
        <authorList>
            <person name="Alioto T."/>
            <person name="Alioto T."/>
            <person name="Gomez Garrido J."/>
        </authorList>
    </citation>
    <scope>NUCLEOTIDE SEQUENCE</scope>
</reference>